<dbReference type="Gene3D" id="3.10.560.10">
    <property type="entry name" value="Outer membrane lipoprotein wza domain like"/>
    <property type="match status" value="1"/>
</dbReference>
<dbReference type="SUPFAM" id="SSF47781">
    <property type="entry name" value="RuvA domain 2-like"/>
    <property type="match status" value="1"/>
</dbReference>
<accession>A0A1M4SWM0</accession>
<organism evidence="3 4">
    <name type="scientific">Schwartzia succinivorans DSM 10502</name>
    <dbReference type="NCBI Taxonomy" id="1123243"/>
    <lineage>
        <taxon>Bacteria</taxon>
        <taxon>Bacillati</taxon>
        <taxon>Bacillota</taxon>
        <taxon>Negativicutes</taxon>
        <taxon>Selenomonadales</taxon>
        <taxon>Selenomonadaceae</taxon>
        <taxon>Schwartzia</taxon>
    </lineage>
</organism>
<dbReference type="PANTHER" id="PTHR21180">
    <property type="entry name" value="ENDONUCLEASE/EXONUCLEASE/PHOSPHATASE FAMILY DOMAIN-CONTAINING PROTEIN 1"/>
    <property type="match status" value="1"/>
</dbReference>
<dbReference type="GO" id="GO:0015628">
    <property type="term" value="P:protein secretion by the type II secretion system"/>
    <property type="evidence" value="ECO:0007669"/>
    <property type="project" value="TreeGrafter"/>
</dbReference>
<evidence type="ECO:0000313" key="3">
    <source>
        <dbReference type="EMBL" id="SHE36602.1"/>
    </source>
</evidence>
<dbReference type="Proteomes" id="UP000184404">
    <property type="component" value="Unassembled WGS sequence"/>
</dbReference>
<dbReference type="STRING" id="1123243.SAMN02745190_00277"/>
<dbReference type="Pfam" id="PF10531">
    <property type="entry name" value="SLBB"/>
    <property type="match status" value="1"/>
</dbReference>
<protein>
    <submittedName>
        <fullName evidence="3">Competence protein ComEA</fullName>
    </submittedName>
</protein>
<proteinExistence type="predicted"/>
<dbReference type="NCBIfam" id="TIGR00426">
    <property type="entry name" value="competence protein ComEA helix-hairpin-helix repeat region"/>
    <property type="match status" value="1"/>
</dbReference>
<gene>
    <name evidence="3" type="ORF">SAMN02745190_00277</name>
</gene>
<dbReference type="InterPro" id="IPR019554">
    <property type="entry name" value="Soluble_ligand-bd"/>
</dbReference>
<dbReference type="InterPro" id="IPR051675">
    <property type="entry name" value="Endo/Exo/Phosphatase_dom_1"/>
</dbReference>
<feature type="domain" description="Helix-hairpin-helix DNA-binding motif class 1" evidence="2">
    <location>
        <begin position="169"/>
        <end position="188"/>
    </location>
</feature>
<sequence length="191" mass="20248">MGVQLVPVFKKTLFIFLLIAAGALGFTGWLLSAEPQEAVRLDRAEAPEKPARVTVYVTGAVKRPGVVELSANDRIGQAIEACGGALPTADMEGVNLAKQLTDGMQIRVPENVKSGGAQPGMAKSETAEGKVNINTADAAGLDKLPGIGPAMAKRIVDYRNEHGPFEAPEDIQKVRGIGPSKYEKMKDRIAI</sequence>
<name>A0A1M4SWM0_9FIRM</name>
<dbReference type="InterPro" id="IPR010994">
    <property type="entry name" value="RuvA_2-like"/>
</dbReference>
<keyword evidence="1" id="KW-1133">Transmembrane helix</keyword>
<dbReference type="PANTHER" id="PTHR21180:SF32">
    <property type="entry name" value="ENDONUCLEASE_EXONUCLEASE_PHOSPHATASE FAMILY DOMAIN-CONTAINING PROTEIN 1"/>
    <property type="match status" value="1"/>
</dbReference>
<evidence type="ECO:0000313" key="4">
    <source>
        <dbReference type="Proteomes" id="UP000184404"/>
    </source>
</evidence>
<dbReference type="InterPro" id="IPR003583">
    <property type="entry name" value="Hlx-hairpin-Hlx_DNA-bd_motif"/>
</dbReference>
<evidence type="ECO:0000259" key="2">
    <source>
        <dbReference type="SMART" id="SM00278"/>
    </source>
</evidence>
<keyword evidence="1" id="KW-0812">Transmembrane</keyword>
<dbReference type="GO" id="GO:0015627">
    <property type="term" value="C:type II protein secretion system complex"/>
    <property type="evidence" value="ECO:0007669"/>
    <property type="project" value="TreeGrafter"/>
</dbReference>
<dbReference type="GO" id="GO:0006281">
    <property type="term" value="P:DNA repair"/>
    <property type="evidence" value="ECO:0007669"/>
    <property type="project" value="InterPro"/>
</dbReference>
<dbReference type="Pfam" id="PF12836">
    <property type="entry name" value="HHH_3"/>
    <property type="match status" value="1"/>
</dbReference>
<dbReference type="Gene3D" id="1.10.150.310">
    <property type="entry name" value="Tex RuvX-like domain-like"/>
    <property type="match status" value="1"/>
</dbReference>
<keyword evidence="1" id="KW-0472">Membrane</keyword>
<keyword evidence="4" id="KW-1185">Reference proteome</keyword>
<dbReference type="AlphaFoldDB" id="A0A1M4SWM0"/>
<reference evidence="3 4" key="1">
    <citation type="submission" date="2016-11" db="EMBL/GenBank/DDBJ databases">
        <authorList>
            <person name="Jaros S."/>
            <person name="Januszkiewicz K."/>
            <person name="Wedrychowicz H."/>
        </authorList>
    </citation>
    <scope>NUCLEOTIDE SEQUENCE [LARGE SCALE GENOMIC DNA]</scope>
    <source>
        <strain evidence="3 4">DSM 10502</strain>
    </source>
</reference>
<feature type="transmembrane region" description="Helical" evidence="1">
    <location>
        <begin position="12"/>
        <end position="31"/>
    </location>
</feature>
<dbReference type="EMBL" id="FQUG01000002">
    <property type="protein sequence ID" value="SHE36602.1"/>
    <property type="molecule type" value="Genomic_DNA"/>
</dbReference>
<feature type="domain" description="Helix-hairpin-helix DNA-binding motif class 1" evidence="2">
    <location>
        <begin position="139"/>
        <end position="158"/>
    </location>
</feature>
<dbReference type="GO" id="GO:0003677">
    <property type="term" value="F:DNA binding"/>
    <property type="evidence" value="ECO:0007669"/>
    <property type="project" value="InterPro"/>
</dbReference>
<dbReference type="InterPro" id="IPR004509">
    <property type="entry name" value="Competence_ComEA_HhH"/>
</dbReference>
<dbReference type="SMART" id="SM00278">
    <property type="entry name" value="HhH1"/>
    <property type="match status" value="2"/>
</dbReference>
<evidence type="ECO:0000256" key="1">
    <source>
        <dbReference type="SAM" id="Phobius"/>
    </source>
</evidence>